<dbReference type="SFLD" id="SFLDS00052">
    <property type="entry name" value="Ferric_Reductase_Domain"/>
    <property type="match status" value="1"/>
</dbReference>
<evidence type="ECO:0000256" key="4">
    <source>
        <dbReference type="ARBA" id="ARBA00022989"/>
    </source>
</evidence>
<evidence type="ECO:0000313" key="13">
    <source>
        <dbReference type="Proteomes" id="UP000738349"/>
    </source>
</evidence>
<feature type="chain" id="PRO_5040503558" evidence="9">
    <location>
        <begin position="25"/>
        <end position="728"/>
    </location>
</feature>
<dbReference type="GO" id="GO:0000293">
    <property type="term" value="F:ferric-chelate reductase activity"/>
    <property type="evidence" value="ECO:0007669"/>
    <property type="project" value="UniProtKB-ARBA"/>
</dbReference>
<keyword evidence="5" id="KW-0560">Oxidoreductase</keyword>
<reference evidence="12" key="1">
    <citation type="journal article" date="2021" name="Nat. Commun.">
        <title>Genetic determinants of endophytism in the Arabidopsis root mycobiome.</title>
        <authorList>
            <person name="Mesny F."/>
            <person name="Miyauchi S."/>
            <person name="Thiergart T."/>
            <person name="Pickel B."/>
            <person name="Atanasova L."/>
            <person name="Karlsson M."/>
            <person name="Huettel B."/>
            <person name="Barry K.W."/>
            <person name="Haridas S."/>
            <person name="Chen C."/>
            <person name="Bauer D."/>
            <person name="Andreopoulos W."/>
            <person name="Pangilinan J."/>
            <person name="LaButti K."/>
            <person name="Riley R."/>
            <person name="Lipzen A."/>
            <person name="Clum A."/>
            <person name="Drula E."/>
            <person name="Henrissat B."/>
            <person name="Kohler A."/>
            <person name="Grigoriev I.V."/>
            <person name="Martin F.M."/>
            <person name="Hacquard S."/>
        </authorList>
    </citation>
    <scope>NUCLEOTIDE SEQUENCE</scope>
    <source>
        <strain evidence="12">MPI-CAGE-AT-0147</strain>
    </source>
</reference>
<proteinExistence type="predicted"/>
<accession>A0A9P9FSB6</accession>
<dbReference type="GO" id="GO:0005886">
    <property type="term" value="C:plasma membrane"/>
    <property type="evidence" value="ECO:0007669"/>
    <property type="project" value="TreeGrafter"/>
</dbReference>
<dbReference type="OrthoDB" id="167398at2759"/>
<dbReference type="PANTHER" id="PTHR32361">
    <property type="entry name" value="FERRIC/CUPRIC REDUCTASE TRANSMEMBRANE COMPONENT"/>
    <property type="match status" value="1"/>
</dbReference>
<evidence type="ECO:0000256" key="3">
    <source>
        <dbReference type="ARBA" id="ARBA00022692"/>
    </source>
</evidence>
<feature type="transmembrane region" description="Helical" evidence="8">
    <location>
        <begin position="185"/>
        <end position="206"/>
    </location>
</feature>
<keyword evidence="13" id="KW-1185">Reference proteome</keyword>
<keyword evidence="6" id="KW-0406">Ion transport</keyword>
<organism evidence="12 13">
    <name type="scientific">Dactylonectria macrodidyma</name>
    <dbReference type="NCBI Taxonomy" id="307937"/>
    <lineage>
        <taxon>Eukaryota</taxon>
        <taxon>Fungi</taxon>
        <taxon>Dikarya</taxon>
        <taxon>Ascomycota</taxon>
        <taxon>Pezizomycotina</taxon>
        <taxon>Sordariomycetes</taxon>
        <taxon>Hypocreomycetidae</taxon>
        <taxon>Hypocreales</taxon>
        <taxon>Nectriaceae</taxon>
        <taxon>Dactylonectria</taxon>
    </lineage>
</organism>
<protein>
    <submittedName>
        <fullName evidence="12">Ferric reductase transmembrane component 4</fullName>
    </submittedName>
</protein>
<dbReference type="Pfam" id="PF08030">
    <property type="entry name" value="NAD_binding_6"/>
    <property type="match status" value="1"/>
</dbReference>
<comment type="subcellular location">
    <subcellularLocation>
        <location evidence="1">Membrane</location>
        <topology evidence="1">Multi-pass membrane protein</topology>
    </subcellularLocation>
</comment>
<feature type="domain" description="Ferric oxidoreductase" evidence="10">
    <location>
        <begin position="288"/>
        <end position="403"/>
    </location>
</feature>
<evidence type="ECO:0000256" key="1">
    <source>
        <dbReference type="ARBA" id="ARBA00004141"/>
    </source>
</evidence>
<evidence type="ECO:0000256" key="5">
    <source>
        <dbReference type="ARBA" id="ARBA00023002"/>
    </source>
</evidence>
<evidence type="ECO:0000256" key="2">
    <source>
        <dbReference type="ARBA" id="ARBA00022448"/>
    </source>
</evidence>
<feature type="transmembrane region" description="Helical" evidence="8">
    <location>
        <begin position="326"/>
        <end position="348"/>
    </location>
</feature>
<keyword evidence="9" id="KW-0732">Signal</keyword>
<dbReference type="InterPro" id="IPR051410">
    <property type="entry name" value="Ferric/Cupric_Reductase"/>
</dbReference>
<dbReference type="GO" id="GO:0015677">
    <property type="term" value="P:copper ion import"/>
    <property type="evidence" value="ECO:0007669"/>
    <property type="project" value="TreeGrafter"/>
</dbReference>
<evidence type="ECO:0000313" key="12">
    <source>
        <dbReference type="EMBL" id="KAH7171459.1"/>
    </source>
</evidence>
<feature type="transmembrane region" description="Helical" evidence="8">
    <location>
        <begin position="389"/>
        <end position="410"/>
    </location>
</feature>
<evidence type="ECO:0000256" key="7">
    <source>
        <dbReference type="ARBA" id="ARBA00023136"/>
    </source>
</evidence>
<feature type="transmembrane region" description="Helical" evidence="8">
    <location>
        <begin position="284"/>
        <end position="305"/>
    </location>
</feature>
<dbReference type="InterPro" id="IPR013121">
    <property type="entry name" value="Fe_red_NAD-bd_6"/>
</dbReference>
<dbReference type="InterPro" id="IPR039261">
    <property type="entry name" value="FNR_nucleotide-bd"/>
</dbReference>
<sequence>MRPKSPITAQALTLLPIWTPAISAHNPNGRPGHGLIGYGITMYKPPCAYACQSSVPTTLVCDDADDMGDMDMGGMDMGPSAECLTTNPPYLRSLAWCIHSHCPEDTEMHLLEEWWVMNVAGRQVVQPEPNISYQEALSQVKVAPTEVLGEDDVLNRTVVVDEDTYLSNYNIDVLFEKIEISHETYGLVLFISGGAIPILLSLLRLLPFPARIVSTFHAYVIDPPLFGNKHATPILNLAIVPTRGQALFLGYIVAINVILSAVSLSTVSPNSWYPNDSYQLAAYVANRTGVLSFANIALLILYAGRNNVLLWLTDWSHVTFLLVHRWVAWMCTLQACIHSALWLGCYAYDKGVIQVSAERFWYWGIIATLALTFMLPLSVLPIRKAAYEVFLIAHIALAILAVAGSWYHIIFRYTHQWGYETWLYMAMAIWAFDRLTRIGRMARHGVLRGYVSRIDDDYLRVDIPGVNCTGHVYAYFPSLSWRVWENHPFSVVNATGRSPQVNFPGAGDDAPASPKSGITSAAVKEAGSTSSKAASITSERTAHGISLFIREHSGITKRLASSVDLVAGIPILLESSYGHESSGLLKITNAPSAEYSNMVCIAGGVGITAVLPALRETLSLYAPIGTTKLFWSVRSQGLVNSIEGLVTGVNKGENNHGVRYWGSIETYICVGERIDVRQILEKQIQVDGPGTTVVVCGPASMADEVRCIVAGLGRHGATVRLIEESFMW</sequence>
<feature type="domain" description="Ferric reductase NAD binding" evidence="11">
    <location>
        <begin position="595"/>
        <end position="654"/>
    </location>
</feature>
<keyword evidence="3 8" id="KW-0812">Transmembrane</keyword>
<evidence type="ECO:0000256" key="9">
    <source>
        <dbReference type="SAM" id="SignalP"/>
    </source>
</evidence>
<dbReference type="AlphaFoldDB" id="A0A9P9FSB6"/>
<keyword evidence="4 8" id="KW-1133">Transmembrane helix</keyword>
<dbReference type="SFLD" id="SFLDG01168">
    <property type="entry name" value="Ferric_reductase_subgroup_(FRE"/>
    <property type="match status" value="1"/>
</dbReference>
<dbReference type="SUPFAM" id="SSF52343">
    <property type="entry name" value="Ferredoxin reductase-like, C-terminal NADP-linked domain"/>
    <property type="match status" value="1"/>
</dbReference>
<keyword evidence="2" id="KW-0813">Transport</keyword>
<dbReference type="InterPro" id="IPR013130">
    <property type="entry name" value="Fe3_Rdtase_TM_dom"/>
</dbReference>
<dbReference type="GO" id="GO:0006826">
    <property type="term" value="P:iron ion transport"/>
    <property type="evidence" value="ECO:0007669"/>
    <property type="project" value="TreeGrafter"/>
</dbReference>
<dbReference type="PANTHER" id="PTHR32361:SF9">
    <property type="entry name" value="FERRIC REDUCTASE TRANSMEMBRANE COMPONENT 3-RELATED"/>
    <property type="match status" value="1"/>
</dbReference>
<evidence type="ECO:0000256" key="6">
    <source>
        <dbReference type="ARBA" id="ARBA00023065"/>
    </source>
</evidence>
<comment type="caution">
    <text evidence="12">The sequence shown here is derived from an EMBL/GenBank/DDBJ whole genome shotgun (WGS) entry which is preliminary data.</text>
</comment>
<dbReference type="GO" id="GO:0006879">
    <property type="term" value="P:intracellular iron ion homeostasis"/>
    <property type="evidence" value="ECO:0007669"/>
    <property type="project" value="TreeGrafter"/>
</dbReference>
<evidence type="ECO:0000259" key="10">
    <source>
        <dbReference type="Pfam" id="PF01794"/>
    </source>
</evidence>
<dbReference type="EMBL" id="JAGMUV010000002">
    <property type="protein sequence ID" value="KAH7171459.1"/>
    <property type="molecule type" value="Genomic_DNA"/>
</dbReference>
<name>A0A9P9FSB6_9HYPO</name>
<gene>
    <name evidence="12" type="ORF">EDB81DRAFT_198332</name>
</gene>
<evidence type="ECO:0000256" key="8">
    <source>
        <dbReference type="SAM" id="Phobius"/>
    </source>
</evidence>
<feature type="signal peptide" evidence="9">
    <location>
        <begin position="1"/>
        <end position="24"/>
    </location>
</feature>
<evidence type="ECO:0000259" key="11">
    <source>
        <dbReference type="Pfam" id="PF08030"/>
    </source>
</evidence>
<dbReference type="Proteomes" id="UP000738349">
    <property type="component" value="Unassembled WGS sequence"/>
</dbReference>
<dbReference type="Pfam" id="PF01794">
    <property type="entry name" value="Ferric_reduct"/>
    <property type="match status" value="1"/>
</dbReference>
<feature type="transmembrane region" description="Helical" evidence="8">
    <location>
        <begin position="246"/>
        <end position="264"/>
    </location>
</feature>
<dbReference type="CDD" id="cd06186">
    <property type="entry name" value="NOX_Duox_like_FAD_NADP"/>
    <property type="match status" value="1"/>
</dbReference>
<dbReference type="Gene3D" id="3.40.50.80">
    <property type="entry name" value="Nucleotide-binding domain of ferredoxin-NADP reductase (FNR) module"/>
    <property type="match status" value="1"/>
</dbReference>
<keyword evidence="7 8" id="KW-0472">Membrane</keyword>
<feature type="transmembrane region" description="Helical" evidence="8">
    <location>
        <begin position="360"/>
        <end position="382"/>
    </location>
</feature>